<proteinExistence type="predicted"/>
<evidence type="ECO:0000313" key="1">
    <source>
        <dbReference type="EMBL" id="KAH7564871.1"/>
    </source>
</evidence>
<keyword evidence="2" id="KW-1185">Reference proteome</keyword>
<accession>A0ABQ8HKN1</accession>
<sequence>MIAPLKRFPMIPHLPIFNKVTRGLSTIHPTQSLVWIDDWESSFSFFPCSSVIVENEGKNVKCIGYVEYLNMAFHFPLNMSLLLMDSCNFIICQEYVVEDRENNKNIPELDPSHITELRMLGLY</sequence>
<dbReference type="EMBL" id="JAFEMO010000009">
    <property type="protein sequence ID" value="KAH7564871.1"/>
    <property type="molecule type" value="Genomic_DNA"/>
</dbReference>
<reference evidence="1 2" key="1">
    <citation type="submission" date="2021-02" db="EMBL/GenBank/DDBJ databases">
        <title>Plant Genome Project.</title>
        <authorList>
            <person name="Zhang R.-G."/>
        </authorList>
    </citation>
    <scope>NUCLEOTIDE SEQUENCE [LARGE SCALE GENOMIC DNA]</scope>
    <source>
        <tissue evidence="1">Leaves</tissue>
    </source>
</reference>
<organism evidence="1 2">
    <name type="scientific">Xanthoceras sorbifolium</name>
    <dbReference type="NCBI Taxonomy" id="99658"/>
    <lineage>
        <taxon>Eukaryota</taxon>
        <taxon>Viridiplantae</taxon>
        <taxon>Streptophyta</taxon>
        <taxon>Embryophyta</taxon>
        <taxon>Tracheophyta</taxon>
        <taxon>Spermatophyta</taxon>
        <taxon>Magnoliopsida</taxon>
        <taxon>eudicotyledons</taxon>
        <taxon>Gunneridae</taxon>
        <taxon>Pentapetalae</taxon>
        <taxon>rosids</taxon>
        <taxon>malvids</taxon>
        <taxon>Sapindales</taxon>
        <taxon>Sapindaceae</taxon>
        <taxon>Xanthoceroideae</taxon>
        <taxon>Xanthoceras</taxon>
    </lineage>
</organism>
<comment type="caution">
    <text evidence="1">The sequence shown here is derived from an EMBL/GenBank/DDBJ whole genome shotgun (WGS) entry which is preliminary data.</text>
</comment>
<gene>
    <name evidence="1" type="ORF">JRO89_XS09G0049200</name>
</gene>
<protein>
    <submittedName>
        <fullName evidence="1">Uncharacterized protein</fullName>
    </submittedName>
</protein>
<name>A0ABQ8HKN1_9ROSI</name>
<dbReference type="Proteomes" id="UP000827721">
    <property type="component" value="Unassembled WGS sequence"/>
</dbReference>
<evidence type="ECO:0000313" key="2">
    <source>
        <dbReference type="Proteomes" id="UP000827721"/>
    </source>
</evidence>